<evidence type="ECO:0000313" key="3">
    <source>
        <dbReference type="EMBL" id="MUN36428.1"/>
    </source>
</evidence>
<evidence type="ECO:0000259" key="2">
    <source>
        <dbReference type="Pfam" id="PF12697"/>
    </source>
</evidence>
<comment type="caution">
    <text evidence="3">The sequence shown here is derived from an EMBL/GenBank/DDBJ whole genome shotgun (WGS) entry which is preliminary data.</text>
</comment>
<feature type="domain" description="AB hydrolase-1" evidence="2">
    <location>
        <begin position="47"/>
        <end position="269"/>
    </location>
</feature>
<dbReference type="AlphaFoldDB" id="A0A7K1KW50"/>
<protein>
    <submittedName>
        <fullName evidence="3">Alpha/beta fold hydrolase</fullName>
    </submittedName>
</protein>
<dbReference type="SUPFAM" id="SSF53474">
    <property type="entry name" value="alpha/beta-Hydrolases"/>
    <property type="match status" value="1"/>
</dbReference>
<name>A0A7K1KW50_9ACTN</name>
<dbReference type="PANTHER" id="PTHR43329">
    <property type="entry name" value="EPOXIDE HYDROLASE"/>
    <property type="match status" value="1"/>
</dbReference>
<accession>A0A7K1KW50</accession>
<dbReference type="PRINTS" id="PR00412">
    <property type="entry name" value="EPOXHYDRLASE"/>
</dbReference>
<proteinExistence type="predicted"/>
<dbReference type="Gene3D" id="3.40.50.1820">
    <property type="entry name" value="alpha/beta hydrolase"/>
    <property type="match status" value="1"/>
</dbReference>
<evidence type="ECO:0000256" key="1">
    <source>
        <dbReference type="ARBA" id="ARBA00022801"/>
    </source>
</evidence>
<organism evidence="3 4">
    <name type="scientific">Actinomadura litoris</name>
    <dbReference type="NCBI Taxonomy" id="2678616"/>
    <lineage>
        <taxon>Bacteria</taxon>
        <taxon>Bacillati</taxon>
        <taxon>Actinomycetota</taxon>
        <taxon>Actinomycetes</taxon>
        <taxon>Streptosporangiales</taxon>
        <taxon>Thermomonosporaceae</taxon>
        <taxon>Actinomadura</taxon>
    </lineage>
</organism>
<dbReference type="Pfam" id="PF12697">
    <property type="entry name" value="Abhydrolase_6"/>
    <property type="match status" value="1"/>
</dbReference>
<keyword evidence="1 3" id="KW-0378">Hydrolase</keyword>
<dbReference type="GO" id="GO:0016787">
    <property type="term" value="F:hydrolase activity"/>
    <property type="evidence" value="ECO:0007669"/>
    <property type="project" value="UniProtKB-KW"/>
</dbReference>
<dbReference type="InterPro" id="IPR000639">
    <property type="entry name" value="Epox_hydrolase-like"/>
</dbReference>
<evidence type="ECO:0000313" key="4">
    <source>
        <dbReference type="Proteomes" id="UP000432015"/>
    </source>
</evidence>
<dbReference type="InterPro" id="IPR000073">
    <property type="entry name" value="AB_hydrolase_1"/>
</dbReference>
<keyword evidence="4" id="KW-1185">Reference proteome</keyword>
<dbReference type="Proteomes" id="UP000432015">
    <property type="component" value="Unassembled WGS sequence"/>
</dbReference>
<sequence>MANLFSHRATKEHAMTHYLELPGGRLAYDDEGDGPLVVCLPSMLDLRSQYRFLTPLLVAAGYRVVTLDQRGMGDSDAAWPEYGSTPLAHDLMALLRHLDAGPALVHGCSNGAGAAVYAAAEAPELISGVVLSAPFVRDGEAGLAQKLTQALLRVPGLARPLYMSYYPKWEPKPPADFAEHRARLDASFRRPGRAKVIGAYMGMSHAEAEARLDRVAVPALVIMGTGDIDWPDPVAEAEWVAGRLGAEVVLLDGAGHHPHVEFPERVADAVTAFAGSLPR</sequence>
<gene>
    <name evidence="3" type="ORF">GNZ18_07420</name>
</gene>
<reference evidence="3 4" key="1">
    <citation type="submission" date="2019-11" db="EMBL/GenBank/DDBJ databases">
        <authorList>
            <person name="Cao P."/>
        </authorList>
    </citation>
    <scope>NUCLEOTIDE SEQUENCE [LARGE SCALE GENOMIC DNA]</scope>
    <source>
        <strain evidence="3 4">NEAU-AAG5</strain>
    </source>
</reference>
<dbReference type="EMBL" id="WOFH01000002">
    <property type="protein sequence ID" value="MUN36428.1"/>
    <property type="molecule type" value="Genomic_DNA"/>
</dbReference>
<dbReference type="InterPro" id="IPR029058">
    <property type="entry name" value="AB_hydrolase_fold"/>
</dbReference>